<keyword evidence="1" id="KW-0472">Membrane</keyword>
<feature type="non-terminal residue" evidence="2">
    <location>
        <position position="1"/>
    </location>
</feature>
<gene>
    <name evidence="2" type="ORF">RFI_28671</name>
</gene>
<comment type="caution">
    <text evidence="2">The sequence shown here is derived from an EMBL/GenBank/DDBJ whole genome shotgun (WGS) entry which is preliminary data.</text>
</comment>
<keyword evidence="3" id="KW-1185">Reference proteome</keyword>
<dbReference type="AlphaFoldDB" id="X6M5H0"/>
<name>X6M5H0_RETFI</name>
<feature type="transmembrane region" description="Helical" evidence="1">
    <location>
        <begin position="38"/>
        <end position="60"/>
    </location>
</feature>
<organism evidence="2 3">
    <name type="scientific">Reticulomyxa filosa</name>
    <dbReference type="NCBI Taxonomy" id="46433"/>
    <lineage>
        <taxon>Eukaryota</taxon>
        <taxon>Sar</taxon>
        <taxon>Rhizaria</taxon>
        <taxon>Retaria</taxon>
        <taxon>Foraminifera</taxon>
        <taxon>Monothalamids</taxon>
        <taxon>Reticulomyxidae</taxon>
        <taxon>Reticulomyxa</taxon>
    </lineage>
</organism>
<dbReference type="Proteomes" id="UP000023152">
    <property type="component" value="Unassembled WGS sequence"/>
</dbReference>
<keyword evidence="1" id="KW-0812">Transmembrane</keyword>
<evidence type="ECO:0000313" key="3">
    <source>
        <dbReference type="Proteomes" id="UP000023152"/>
    </source>
</evidence>
<evidence type="ECO:0000313" key="2">
    <source>
        <dbReference type="EMBL" id="ETO08717.1"/>
    </source>
</evidence>
<proteinExistence type="predicted"/>
<accession>X6M5H0</accession>
<evidence type="ECO:0000256" key="1">
    <source>
        <dbReference type="SAM" id="Phobius"/>
    </source>
</evidence>
<reference evidence="2 3" key="1">
    <citation type="journal article" date="2013" name="Curr. Biol.">
        <title>The Genome of the Foraminiferan Reticulomyxa filosa.</title>
        <authorList>
            <person name="Glockner G."/>
            <person name="Hulsmann N."/>
            <person name="Schleicher M."/>
            <person name="Noegel A.A."/>
            <person name="Eichinger L."/>
            <person name="Gallinger C."/>
            <person name="Pawlowski J."/>
            <person name="Sierra R."/>
            <person name="Euteneuer U."/>
            <person name="Pillet L."/>
            <person name="Moustafa A."/>
            <person name="Platzer M."/>
            <person name="Groth M."/>
            <person name="Szafranski K."/>
            <person name="Schliwa M."/>
        </authorList>
    </citation>
    <scope>NUCLEOTIDE SEQUENCE [LARGE SCALE GENOMIC DNA]</scope>
</reference>
<sequence length="195" mass="23484">NNNKYCHHQPHIRIYVYMYTANLWQMHDVQIHLYTLHILHVLFCYVNIGMLSKNVFVCANRRESGRRRERKRKTMRRTRRVRAMTTASGLMLDELHAIAKEEMNHGSNILEQVMKSLIEENDKSEQCWQKITEYQYKNPMYRGKQQIRQDTIPEGLQCDVESTELQQVSLMSKSYNYDAKYEYDYNNYVSQLCIR</sequence>
<keyword evidence="1" id="KW-1133">Transmembrane helix</keyword>
<protein>
    <submittedName>
        <fullName evidence="2">Uncharacterized protein</fullName>
    </submittedName>
</protein>
<dbReference type="EMBL" id="ASPP01024768">
    <property type="protein sequence ID" value="ETO08717.1"/>
    <property type="molecule type" value="Genomic_DNA"/>
</dbReference>